<dbReference type="Pfam" id="PF06834">
    <property type="entry name" value="TraU"/>
    <property type="match status" value="1"/>
</dbReference>
<dbReference type="EMBL" id="SHKX01000017">
    <property type="protein sequence ID" value="RZU36734.1"/>
    <property type="molecule type" value="Genomic_DNA"/>
</dbReference>
<dbReference type="AlphaFoldDB" id="A0A4Q7YIS5"/>
<feature type="signal peptide" evidence="1">
    <location>
        <begin position="1"/>
        <end position="22"/>
    </location>
</feature>
<dbReference type="InterPro" id="IPR009649">
    <property type="entry name" value="TraU"/>
</dbReference>
<comment type="caution">
    <text evidence="2">The sequence shown here is derived from an EMBL/GenBank/DDBJ whole genome shotgun (WGS) entry which is preliminary data.</text>
</comment>
<dbReference type="RefSeq" id="WP_130415810.1">
    <property type="nucleotide sequence ID" value="NZ_SHKX01000017.1"/>
</dbReference>
<accession>A0A4Q7YIS5</accession>
<evidence type="ECO:0000313" key="3">
    <source>
        <dbReference type="Proteomes" id="UP000292423"/>
    </source>
</evidence>
<keyword evidence="1" id="KW-0732">Signal</keyword>
<reference evidence="2 3" key="1">
    <citation type="submission" date="2019-02" db="EMBL/GenBank/DDBJ databases">
        <title>Genomic Encyclopedia of Type Strains, Phase IV (KMG-IV): sequencing the most valuable type-strain genomes for metagenomic binning, comparative biology and taxonomic classification.</title>
        <authorList>
            <person name="Goeker M."/>
        </authorList>
    </citation>
    <scope>NUCLEOTIDE SEQUENCE [LARGE SCALE GENOMIC DNA]</scope>
    <source>
        <strain evidence="2 3">DSM 105135</strain>
    </source>
</reference>
<dbReference type="OrthoDB" id="9788211at2"/>
<name>A0A4Q7YIS5_9GAMM</name>
<feature type="chain" id="PRO_5020373989" evidence="1">
    <location>
        <begin position="23"/>
        <end position="338"/>
    </location>
</feature>
<dbReference type="Proteomes" id="UP000292423">
    <property type="component" value="Unassembled WGS sequence"/>
</dbReference>
<sequence>MKSLCRAGVFAGLISLSSTASAVGCAGKFMNPITDICWSCVFPITLFGKAIDKGGQLDTASGPTGVCACNANIGIPIGFWEPVRQVDITRKPYCLVGLGGVEVGGGSGGLPADTPGYVSKPLVESEQREAFFHAHYYINPVMYYMELLLDDACIERKGFDLAYLTEADPTWVDDELNNLFNPDAFLYGNIAAVTACSADCIAATVGKPLSALYWCGGCNGQVYPLVGRNLYHTGGVKTSSLLTQRLLAKMHREGIMWSASGKAGMCGYYPQILMDKTQYKYQMTYPVPQTTKIAGQCCQPFGRSTILWEAGKEFPVKGEDFSYLIFRKRDCCQGAIKF</sequence>
<proteinExistence type="predicted"/>
<gene>
    <name evidence="2" type="ORF">EV700_3200</name>
</gene>
<keyword evidence="3" id="KW-1185">Reference proteome</keyword>
<organism evidence="2 3">
    <name type="scientific">Fluviicoccus keumensis</name>
    <dbReference type="NCBI Taxonomy" id="1435465"/>
    <lineage>
        <taxon>Bacteria</taxon>
        <taxon>Pseudomonadati</taxon>
        <taxon>Pseudomonadota</taxon>
        <taxon>Gammaproteobacteria</taxon>
        <taxon>Moraxellales</taxon>
        <taxon>Moraxellaceae</taxon>
        <taxon>Fluviicoccus</taxon>
    </lineage>
</organism>
<evidence type="ECO:0000313" key="2">
    <source>
        <dbReference type="EMBL" id="RZU36734.1"/>
    </source>
</evidence>
<dbReference type="PROSITE" id="PS51257">
    <property type="entry name" value="PROKAR_LIPOPROTEIN"/>
    <property type="match status" value="1"/>
</dbReference>
<evidence type="ECO:0000256" key="1">
    <source>
        <dbReference type="SAM" id="SignalP"/>
    </source>
</evidence>
<protein>
    <submittedName>
        <fullName evidence="2">Conjugal transfer pilus assembly protein TraU</fullName>
    </submittedName>
</protein>